<feature type="domain" description="Calcineurin-like phosphoesterase" evidence="1">
    <location>
        <begin position="39"/>
        <end position="155"/>
    </location>
</feature>
<dbReference type="InterPro" id="IPR026336">
    <property type="entry name" value="PdeM-like"/>
</dbReference>
<dbReference type="OrthoDB" id="9795838at2"/>
<dbReference type="SUPFAM" id="SSF56300">
    <property type="entry name" value="Metallo-dependent phosphatases"/>
    <property type="match status" value="1"/>
</dbReference>
<dbReference type="Gene3D" id="3.60.21.10">
    <property type="match status" value="1"/>
</dbReference>
<dbReference type="RefSeq" id="WP_132308518.1">
    <property type="nucleotide sequence ID" value="NZ_SMAR01000003.1"/>
</dbReference>
<evidence type="ECO:0000259" key="1">
    <source>
        <dbReference type="Pfam" id="PF00149"/>
    </source>
</evidence>
<evidence type="ECO:0000313" key="3">
    <source>
        <dbReference type="Proteomes" id="UP000295097"/>
    </source>
</evidence>
<dbReference type="Pfam" id="PF00149">
    <property type="entry name" value="Metallophos"/>
    <property type="match status" value="1"/>
</dbReference>
<dbReference type="EMBL" id="SMAR01000003">
    <property type="protein sequence ID" value="TCT43095.1"/>
    <property type="molecule type" value="Genomic_DNA"/>
</dbReference>
<keyword evidence="3" id="KW-1185">Reference proteome</keyword>
<dbReference type="PANTHER" id="PTHR39323:SF1">
    <property type="entry name" value="BLR1149 PROTEIN"/>
    <property type="match status" value="1"/>
</dbReference>
<dbReference type="InterPro" id="IPR024173">
    <property type="entry name" value="Pesterase_MJ0037-like"/>
</dbReference>
<dbReference type="PANTHER" id="PTHR39323">
    <property type="entry name" value="BLR1149 PROTEIN"/>
    <property type="match status" value="1"/>
</dbReference>
<name>A0A4R3NVZ0_9HYPH</name>
<gene>
    <name evidence="2" type="ORF">EDC90_1003104</name>
</gene>
<dbReference type="InterPro" id="IPR029052">
    <property type="entry name" value="Metallo-depent_PP-like"/>
</dbReference>
<dbReference type="GO" id="GO:0016787">
    <property type="term" value="F:hydrolase activity"/>
    <property type="evidence" value="ECO:0007669"/>
    <property type="project" value="InterPro"/>
</dbReference>
<protein>
    <submittedName>
        <fullName evidence="2">Putative phosphoesterase</fullName>
    </submittedName>
</protein>
<reference evidence="2 3" key="1">
    <citation type="submission" date="2019-03" db="EMBL/GenBank/DDBJ databases">
        <title>Freshwater and sediment microbial communities from various areas in North America, analyzing microbe dynamics in response to fracking.</title>
        <authorList>
            <person name="Lamendella R."/>
        </authorList>
    </citation>
    <scope>NUCLEOTIDE SEQUENCE [LARGE SCALE GENOMIC DNA]</scope>
    <source>
        <strain evidence="2 3">175.2</strain>
    </source>
</reference>
<sequence length="243" mass="26774">MTFCACETDRPYGPVASGRFAGHAITFDCSGAAYFPELSLLVISDLHLERGAAHARRGFFLPPYDTAQTLNALAAVVRRYQPLRIVSLGDSFHDRLGAQAMMPELRERLEELAQTGEWIWITGNHDPDGVGGLPGHESHEWNFEGLSFRHEPGGGPLPDAVEGEVCGHLHPAATLKRPGKSVRRPCFAADDKRLMLPAFSTKAGGLDLKHSAFSGLFDRKKLNVHMLGPDRVYSFPFAELNRR</sequence>
<proteinExistence type="predicted"/>
<dbReference type="NCBIfam" id="TIGR04123">
    <property type="entry name" value="P_estr_lig_assc"/>
    <property type="match status" value="1"/>
</dbReference>
<organism evidence="2 3">
    <name type="scientific">Martelella mediterranea</name>
    <dbReference type="NCBI Taxonomy" id="293089"/>
    <lineage>
        <taxon>Bacteria</taxon>
        <taxon>Pseudomonadati</taxon>
        <taxon>Pseudomonadota</taxon>
        <taxon>Alphaproteobacteria</taxon>
        <taxon>Hyphomicrobiales</taxon>
        <taxon>Aurantimonadaceae</taxon>
        <taxon>Martelella</taxon>
    </lineage>
</organism>
<dbReference type="Proteomes" id="UP000295097">
    <property type="component" value="Unassembled WGS sequence"/>
</dbReference>
<dbReference type="PIRSF" id="PIRSF000887">
    <property type="entry name" value="Pesterase_MJ0037"/>
    <property type="match status" value="1"/>
</dbReference>
<comment type="caution">
    <text evidence="2">The sequence shown here is derived from an EMBL/GenBank/DDBJ whole genome shotgun (WGS) entry which is preliminary data.</text>
</comment>
<dbReference type="InterPro" id="IPR004843">
    <property type="entry name" value="Calcineurin-like_PHP"/>
</dbReference>
<evidence type="ECO:0000313" key="2">
    <source>
        <dbReference type="EMBL" id="TCT43095.1"/>
    </source>
</evidence>
<dbReference type="AlphaFoldDB" id="A0A4R3NVZ0"/>
<accession>A0A4R3NVZ0</accession>